<dbReference type="CDD" id="cd07821">
    <property type="entry name" value="PYR_PYL_RCAR_like"/>
    <property type="match status" value="1"/>
</dbReference>
<dbReference type="Pfam" id="PF10604">
    <property type="entry name" value="Polyketide_cyc2"/>
    <property type="match status" value="1"/>
</dbReference>
<comment type="caution">
    <text evidence="1">The sequence shown here is derived from an EMBL/GenBank/DDBJ whole genome shotgun (WGS) entry which is preliminary data.</text>
</comment>
<name>A0A3N0CGA0_9ACTN</name>
<proteinExistence type="predicted"/>
<dbReference type="InterPro" id="IPR023393">
    <property type="entry name" value="START-like_dom_sf"/>
</dbReference>
<reference evidence="1 2" key="1">
    <citation type="submission" date="2018-11" db="EMBL/GenBank/DDBJ databases">
        <authorList>
            <person name="Li F."/>
        </authorList>
    </citation>
    <scope>NUCLEOTIDE SEQUENCE [LARGE SCALE GENOMIC DNA]</scope>
    <source>
        <strain evidence="1 2">Gsoil 097</strain>
    </source>
</reference>
<dbReference type="InterPro" id="IPR019587">
    <property type="entry name" value="Polyketide_cyclase/dehydratase"/>
</dbReference>
<keyword evidence="2" id="KW-1185">Reference proteome</keyword>
<dbReference type="OrthoDB" id="6024794at2"/>
<evidence type="ECO:0000313" key="2">
    <source>
        <dbReference type="Proteomes" id="UP000267128"/>
    </source>
</evidence>
<accession>A0A3N0CGA0</accession>
<organism evidence="1 2">
    <name type="scientific">Nocardioides marmoriginsengisoli</name>
    <dbReference type="NCBI Taxonomy" id="661483"/>
    <lineage>
        <taxon>Bacteria</taxon>
        <taxon>Bacillati</taxon>
        <taxon>Actinomycetota</taxon>
        <taxon>Actinomycetes</taxon>
        <taxon>Propionibacteriales</taxon>
        <taxon>Nocardioidaceae</taxon>
        <taxon>Nocardioides</taxon>
    </lineage>
</organism>
<gene>
    <name evidence="1" type="ORF">EFK50_11890</name>
</gene>
<dbReference type="SUPFAM" id="SSF55961">
    <property type="entry name" value="Bet v1-like"/>
    <property type="match status" value="1"/>
</dbReference>
<protein>
    <submittedName>
        <fullName evidence="1">SRPBCC family protein</fullName>
    </submittedName>
</protein>
<evidence type="ECO:0000313" key="1">
    <source>
        <dbReference type="EMBL" id="RNL62467.1"/>
    </source>
</evidence>
<dbReference type="Proteomes" id="UP000267128">
    <property type="component" value="Unassembled WGS sequence"/>
</dbReference>
<dbReference type="EMBL" id="RJSE01000007">
    <property type="protein sequence ID" value="RNL62467.1"/>
    <property type="molecule type" value="Genomic_DNA"/>
</dbReference>
<dbReference type="RefSeq" id="WP_123227763.1">
    <property type="nucleotide sequence ID" value="NZ_RJSE01000007.1"/>
</dbReference>
<sequence length="130" mass="13869">MTSTRTHRTVSATPDEVWAILSDWAKVGDWFPGIADCVVDGETRTLTLGNGATIVETITQVDPELRRLEYEVTGGDIQVDAHRATLDVLDVGGSTVVVSSVYAAPASRLKIFAGTLEPALDGLEKVLGRS</sequence>
<dbReference type="AlphaFoldDB" id="A0A3N0CGA0"/>
<dbReference type="Gene3D" id="3.30.530.20">
    <property type="match status" value="1"/>
</dbReference>